<protein>
    <submittedName>
        <fullName evidence="1">Uncharacterized protein</fullName>
    </submittedName>
</protein>
<name>A0A2P5KA79_9BURK</name>
<organism evidence="1 2">
    <name type="scientific">Mycetohabitans endofungorum</name>
    <dbReference type="NCBI Taxonomy" id="417203"/>
    <lineage>
        <taxon>Bacteria</taxon>
        <taxon>Pseudomonadati</taxon>
        <taxon>Pseudomonadota</taxon>
        <taxon>Betaproteobacteria</taxon>
        <taxon>Burkholderiales</taxon>
        <taxon>Burkholderiaceae</taxon>
        <taxon>Mycetohabitans</taxon>
    </lineage>
</organism>
<dbReference type="EMBL" id="PRDW01000006">
    <property type="protein sequence ID" value="PPB83620.1"/>
    <property type="molecule type" value="Genomic_DNA"/>
</dbReference>
<dbReference type="AlphaFoldDB" id="A0A2P5KA79"/>
<sequence>MLCSPDFRKMPVGKSGYPDALNESLGLDKGKAIARVLALSLR</sequence>
<keyword evidence="2" id="KW-1185">Reference proteome</keyword>
<comment type="caution">
    <text evidence="1">The sequence shown here is derived from an EMBL/GenBank/DDBJ whole genome shotgun (WGS) entry which is preliminary data.</text>
</comment>
<gene>
    <name evidence="1" type="ORF">B0O95_10611</name>
</gene>
<proteinExistence type="predicted"/>
<reference evidence="1 2" key="1">
    <citation type="submission" date="2018-01" db="EMBL/GenBank/DDBJ databases">
        <title>Genomic Encyclopedia of Type Strains, Phase III (KMG-III): the genomes of soil and plant-associated and newly described type strains.</title>
        <authorList>
            <person name="Whitman W."/>
        </authorList>
    </citation>
    <scope>NUCLEOTIDE SEQUENCE [LARGE SCALE GENOMIC DNA]</scope>
    <source>
        <strain evidence="1 2">HKI456</strain>
    </source>
</reference>
<dbReference type="Proteomes" id="UP000243096">
    <property type="component" value="Unassembled WGS sequence"/>
</dbReference>
<evidence type="ECO:0000313" key="1">
    <source>
        <dbReference type="EMBL" id="PPB83620.1"/>
    </source>
</evidence>
<accession>A0A2P5KA79</accession>
<evidence type="ECO:0000313" key="2">
    <source>
        <dbReference type="Proteomes" id="UP000243096"/>
    </source>
</evidence>